<feature type="transmembrane region" description="Helical" evidence="1">
    <location>
        <begin position="26"/>
        <end position="48"/>
    </location>
</feature>
<evidence type="ECO:0000256" key="1">
    <source>
        <dbReference type="SAM" id="Phobius"/>
    </source>
</evidence>
<organism evidence="2 3">
    <name type="scientific">Streptomyces echinatus</name>
    <dbReference type="NCBI Taxonomy" id="67293"/>
    <lineage>
        <taxon>Bacteria</taxon>
        <taxon>Bacillati</taxon>
        <taxon>Actinomycetota</taxon>
        <taxon>Actinomycetes</taxon>
        <taxon>Kitasatosporales</taxon>
        <taxon>Streptomycetaceae</taxon>
        <taxon>Streptomyces</taxon>
    </lineage>
</organism>
<comment type="caution">
    <text evidence="2">The sequence shown here is derived from an EMBL/GenBank/DDBJ whole genome shotgun (WGS) entry which is preliminary data.</text>
</comment>
<dbReference type="EMBL" id="JACHJK010000007">
    <property type="protein sequence ID" value="MBB5928732.1"/>
    <property type="molecule type" value="Genomic_DNA"/>
</dbReference>
<keyword evidence="1" id="KW-1133">Transmembrane helix</keyword>
<keyword evidence="1" id="KW-0812">Transmembrane</keyword>
<sequence length="193" mass="20514">MSTMPTEPSVSAQPAPVRRLGLYDTWWTVAAASLAACLALSACAWISLHLRVDAALHTAALFLHLASLVLGFGAVLAADYSALLYLTGRCTLRDALDSAARLHVPIWAGLAGLVASGVMLHPNLGSVPTRVKLGLVLLLTLNGLQAGLLNRRLTQQDATPPTRRLMVRGASTALVSQICWWGAVLIGFRNSQR</sequence>
<accession>A0A7W9PX61</accession>
<feature type="transmembrane region" description="Helical" evidence="1">
    <location>
        <begin position="106"/>
        <end position="124"/>
    </location>
</feature>
<reference evidence="2 3" key="1">
    <citation type="submission" date="2020-08" db="EMBL/GenBank/DDBJ databases">
        <title>Genomic Encyclopedia of Type Strains, Phase III (KMG-III): the genomes of soil and plant-associated and newly described type strains.</title>
        <authorList>
            <person name="Whitman W."/>
        </authorList>
    </citation>
    <scope>NUCLEOTIDE SEQUENCE [LARGE SCALE GENOMIC DNA]</scope>
    <source>
        <strain evidence="2 3">CECT 3313</strain>
    </source>
</reference>
<keyword evidence="3" id="KW-1185">Reference proteome</keyword>
<dbReference type="Proteomes" id="UP000585836">
    <property type="component" value="Unassembled WGS sequence"/>
</dbReference>
<feature type="transmembrane region" description="Helical" evidence="1">
    <location>
        <begin position="60"/>
        <end position="86"/>
    </location>
</feature>
<evidence type="ECO:0008006" key="4">
    <source>
        <dbReference type="Google" id="ProtNLM"/>
    </source>
</evidence>
<dbReference type="RefSeq" id="WP_221509191.1">
    <property type="nucleotide sequence ID" value="NZ_BAAAWF010000015.1"/>
</dbReference>
<name>A0A7W9PX61_9ACTN</name>
<protein>
    <recommendedName>
        <fullName evidence="4">Integral membrane protein</fullName>
    </recommendedName>
</protein>
<proteinExistence type="predicted"/>
<feature type="transmembrane region" description="Helical" evidence="1">
    <location>
        <begin position="131"/>
        <end position="149"/>
    </location>
</feature>
<keyword evidence="1" id="KW-0472">Membrane</keyword>
<evidence type="ECO:0000313" key="3">
    <source>
        <dbReference type="Proteomes" id="UP000585836"/>
    </source>
</evidence>
<gene>
    <name evidence="2" type="ORF">FHS34_004202</name>
</gene>
<evidence type="ECO:0000313" key="2">
    <source>
        <dbReference type="EMBL" id="MBB5928732.1"/>
    </source>
</evidence>
<dbReference type="AlphaFoldDB" id="A0A7W9PX61"/>
<feature type="transmembrane region" description="Helical" evidence="1">
    <location>
        <begin position="169"/>
        <end position="188"/>
    </location>
</feature>